<dbReference type="AlphaFoldDB" id="I4LXY6"/>
<keyword evidence="1" id="KW-0472">Membrane</keyword>
<dbReference type="Proteomes" id="UP000004884">
    <property type="component" value="Unassembled WGS sequence"/>
</dbReference>
<name>I4LXY6_GARVA</name>
<protein>
    <submittedName>
        <fullName evidence="2">Uncharacterized protein</fullName>
    </submittedName>
</protein>
<evidence type="ECO:0000313" key="3">
    <source>
        <dbReference type="Proteomes" id="UP000004884"/>
    </source>
</evidence>
<feature type="non-terminal residue" evidence="2">
    <location>
        <position position="1"/>
    </location>
</feature>
<feature type="transmembrane region" description="Helical" evidence="1">
    <location>
        <begin position="12"/>
        <end position="30"/>
    </location>
</feature>
<proteinExistence type="predicted"/>
<gene>
    <name evidence="2" type="ORF">CGSMWGv1400E_01812</name>
</gene>
<feature type="transmembrane region" description="Helical" evidence="1">
    <location>
        <begin position="61"/>
        <end position="85"/>
    </location>
</feature>
<keyword evidence="1" id="KW-1133">Transmembrane helix</keyword>
<evidence type="ECO:0000256" key="1">
    <source>
        <dbReference type="SAM" id="Phobius"/>
    </source>
</evidence>
<reference evidence="2 3" key="1">
    <citation type="journal article" date="2012" name="J. Bacteriol.">
        <title>Comparative Genomic Analyses of 17 Clinical Isolates of Gardnerella vaginalis Provide Evidence of Multiple Genetically Isolated Clades Consistent with Subspeciation into Genovars.</title>
        <authorList>
            <person name="Ahmed A."/>
            <person name="Earl J."/>
            <person name="Retchless A."/>
            <person name="Hillier S."/>
            <person name="Rabe L."/>
            <person name="Cherpes T."/>
            <person name="Powell E."/>
            <person name="Janto B."/>
            <person name="Eutsey R."/>
            <person name="Hiller N.L."/>
            <person name="Boissy R."/>
            <person name="Dahlgreen M."/>
            <person name="Hall B."/>
            <person name="Costerton J."/>
            <person name="Post J.C."/>
            <person name="Hu F."/>
            <person name="Ehrlich G."/>
        </authorList>
    </citation>
    <scope>NUCLEOTIDE SEQUENCE [LARGE SCALE GENOMIC DNA]</scope>
    <source>
        <strain evidence="2 3">1400E</strain>
    </source>
</reference>
<keyword evidence="1" id="KW-0812">Transmembrane</keyword>
<comment type="caution">
    <text evidence="2">The sequence shown here is derived from an EMBL/GenBank/DDBJ whole genome shotgun (WGS) entry which is preliminary data.</text>
</comment>
<evidence type="ECO:0000313" key="2">
    <source>
        <dbReference type="EMBL" id="EIK81826.1"/>
    </source>
</evidence>
<dbReference type="EMBL" id="ADER01000010">
    <property type="protein sequence ID" value="EIK81826.1"/>
    <property type="molecule type" value="Genomic_DNA"/>
</dbReference>
<accession>I4LXY6</accession>
<organism evidence="2 3">
    <name type="scientific">Gardnerella vaginalis 1400E</name>
    <dbReference type="NCBI Taxonomy" id="698956"/>
    <lineage>
        <taxon>Bacteria</taxon>
        <taxon>Bacillati</taxon>
        <taxon>Actinomycetota</taxon>
        <taxon>Actinomycetes</taxon>
        <taxon>Bifidobacteriales</taxon>
        <taxon>Bifidobacteriaceae</taxon>
        <taxon>Gardnerella</taxon>
    </lineage>
</organism>
<sequence>LKDSTTHGNSVFPAYAGVILVAIMVYDTTISASKKRGFQPVIVARTPSPQSSHTIMSKTRVLGVISAICAIAAATNVVLQVPFLASDSL</sequence>